<dbReference type="InterPro" id="IPR006860">
    <property type="entry name" value="FecR"/>
</dbReference>
<dbReference type="Pfam" id="PF16220">
    <property type="entry name" value="DUF4880"/>
    <property type="match status" value="1"/>
</dbReference>
<dbReference type="InterPro" id="IPR012373">
    <property type="entry name" value="Ferrdict_sens_TM"/>
</dbReference>
<evidence type="ECO:0000313" key="4">
    <source>
        <dbReference type="Proteomes" id="UP000594778"/>
    </source>
</evidence>
<dbReference type="EMBL" id="CP065668">
    <property type="protein sequence ID" value="QPS11035.1"/>
    <property type="molecule type" value="Genomic_DNA"/>
</dbReference>
<reference evidence="3 4" key="1">
    <citation type="submission" date="2020-12" db="EMBL/GenBank/DDBJ databases">
        <title>FDA dAtabase for Regulatory Grade micrObial Sequences (FDA-ARGOS): Supporting development and validation of Infectious Disease Dx tests.</title>
        <authorList>
            <person name="Sproer C."/>
            <person name="Gronow S."/>
            <person name="Severitt S."/>
            <person name="Schroder I."/>
            <person name="Tallon L."/>
            <person name="Sadzewicz L."/>
            <person name="Zhao X."/>
            <person name="Boylan J."/>
            <person name="Ott S."/>
            <person name="Bowen H."/>
            <person name="Vavikolanu K."/>
            <person name="Mehta A."/>
            <person name="Aluvathingal J."/>
            <person name="Nadendla S."/>
            <person name="Lowell S."/>
            <person name="Myers T."/>
            <person name="Yan Y."/>
            <person name="Sichtig H."/>
        </authorList>
    </citation>
    <scope>NUCLEOTIDE SEQUENCE [LARGE SCALE GENOMIC DNA]</scope>
    <source>
        <strain evidence="3 4">FDAARGOS_909</strain>
    </source>
</reference>
<evidence type="ECO:0000259" key="2">
    <source>
        <dbReference type="Pfam" id="PF16220"/>
    </source>
</evidence>
<evidence type="ECO:0000259" key="1">
    <source>
        <dbReference type="Pfam" id="PF04773"/>
    </source>
</evidence>
<protein>
    <submittedName>
        <fullName evidence="3">FecR domain-containing protein</fullName>
    </submittedName>
</protein>
<dbReference type="InterPro" id="IPR032623">
    <property type="entry name" value="FecR_N"/>
</dbReference>
<dbReference type="Gene3D" id="2.60.120.1440">
    <property type="match status" value="1"/>
</dbReference>
<proteinExistence type="predicted"/>
<evidence type="ECO:0000313" key="3">
    <source>
        <dbReference type="EMBL" id="QPS11035.1"/>
    </source>
</evidence>
<accession>A0A7T2W1S7</accession>
<dbReference type="PIRSF" id="PIRSF018266">
    <property type="entry name" value="FecR"/>
    <property type="match status" value="1"/>
</dbReference>
<dbReference type="PANTHER" id="PTHR30273:SF2">
    <property type="entry name" value="PROTEIN FECR"/>
    <property type="match status" value="1"/>
</dbReference>
<feature type="domain" description="FecR N-terminal" evidence="2">
    <location>
        <begin position="18"/>
        <end position="59"/>
    </location>
</feature>
<feature type="domain" description="FecR protein" evidence="1">
    <location>
        <begin position="115"/>
        <end position="210"/>
    </location>
</feature>
<sequence>MSARDPRPAPLSEAVALQAAQWFLLLQGGDASERDHARWRQWHEADPLHAQAWQRAQRVGQKFAIVPRDLAGPALQRPGRGERRRVVKALALLLMAAPAGWLVWQQTPARDWLADARTARGERRSLVLADGSRVDLDTASAIDLRFDGEQRLLQLRAGAIHVRTAADPQPRHRPFIVATAEGRMQALGTRFTVRQGPGHTQVAVFEGAVRVQPAQAARDGSGALVLLAGQQAVFSPTEVQAVQPVAAHADAWVNGVLQVREMRLQDFAQALGRYRTGLLRCDPAVADLRISGAFQLDDTDAVLQSLPQALPVQVLWRTRYWVTLQAAQH</sequence>
<dbReference type="Proteomes" id="UP000594778">
    <property type="component" value="Chromosome"/>
</dbReference>
<organism evidence="3 4">
    <name type="scientific">Delftia acidovorans</name>
    <name type="common">Pseudomonas acidovorans</name>
    <name type="synonym">Comamonas acidovorans</name>
    <dbReference type="NCBI Taxonomy" id="80866"/>
    <lineage>
        <taxon>Bacteria</taxon>
        <taxon>Pseudomonadati</taxon>
        <taxon>Pseudomonadota</taxon>
        <taxon>Betaproteobacteria</taxon>
        <taxon>Burkholderiales</taxon>
        <taxon>Comamonadaceae</taxon>
        <taxon>Delftia</taxon>
    </lineage>
</organism>
<dbReference type="PANTHER" id="PTHR30273">
    <property type="entry name" value="PERIPLASMIC SIGNAL SENSOR AND SIGMA FACTOR ACTIVATOR FECR-RELATED"/>
    <property type="match status" value="1"/>
</dbReference>
<dbReference type="AlphaFoldDB" id="A0A7T2W1S7"/>
<gene>
    <name evidence="3" type="ORF">I6G66_13995</name>
</gene>
<dbReference type="RefSeq" id="WP_197957264.1">
    <property type="nucleotide sequence ID" value="NZ_CP065668.1"/>
</dbReference>
<name>A0A7T2W1S7_DELAC</name>
<dbReference type="Pfam" id="PF04773">
    <property type="entry name" value="FecR"/>
    <property type="match status" value="1"/>
</dbReference>
<dbReference type="GO" id="GO:0016989">
    <property type="term" value="F:sigma factor antagonist activity"/>
    <property type="evidence" value="ECO:0007669"/>
    <property type="project" value="TreeGrafter"/>
</dbReference>